<feature type="transmembrane region" description="Helical" evidence="1">
    <location>
        <begin position="16"/>
        <end position="34"/>
    </location>
</feature>
<keyword evidence="3" id="KW-1185">Reference proteome</keyword>
<keyword evidence="1" id="KW-1133">Transmembrane helix</keyword>
<protein>
    <submittedName>
        <fullName evidence="2">Uncharacterized protein</fullName>
    </submittedName>
</protein>
<evidence type="ECO:0000313" key="2">
    <source>
        <dbReference type="EMBL" id="GEA87482.1"/>
    </source>
</evidence>
<name>A0A4Y3KTR5_9CELL</name>
<organism evidence="2 3">
    <name type="scientific">Cellulomonas cellasea</name>
    <dbReference type="NCBI Taxonomy" id="43670"/>
    <lineage>
        <taxon>Bacteria</taxon>
        <taxon>Bacillati</taxon>
        <taxon>Actinomycetota</taxon>
        <taxon>Actinomycetes</taxon>
        <taxon>Micrococcales</taxon>
        <taxon>Cellulomonadaceae</taxon>
        <taxon>Cellulomonas</taxon>
    </lineage>
</organism>
<reference evidence="2" key="1">
    <citation type="submission" date="2019-06" db="EMBL/GenBank/DDBJ databases">
        <title>Whole genome shotgun sequence of Cellulomonas cellasea NBRC 3753.</title>
        <authorList>
            <person name="Hosoyama A."/>
            <person name="Uohara A."/>
            <person name="Ohji S."/>
            <person name="Ichikawa N."/>
        </authorList>
    </citation>
    <scope>NUCLEOTIDE SEQUENCE [LARGE SCALE GENOMIC DNA]</scope>
    <source>
        <strain evidence="2">NBRC 3753</strain>
    </source>
</reference>
<accession>A0A4Y3KTR5</accession>
<sequence length="171" mass="17810">MVTPAGPSPEPVDRRAWVLVVALVVVVVGLAAAVRTLGAPVRDPLTAAATSNARHGAQILDAGLVGALDDAGDGSPEALTAAFEEAFDRTPWIDTYEPVDPGGADAAWRVQIAGSASVGSGLFSEMAEAVLCVDVTVTRDADPPVRMVDSACLTEQIRRDDDRFVEIDLSE</sequence>
<dbReference type="Proteomes" id="UP000317046">
    <property type="component" value="Unassembled WGS sequence"/>
</dbReference>
<evidence type="ECO:0000313" key="3">
    <source>
        <dbReference type="Proteomes" id="UP000317046"/>
    </source>
</evidence>
<dbReference type="EMBL" id="BJLR01000016">
    <property type="protein sequence ID" value="GEA87482.1"/>
    <property type="molecule type" value="Genomic_DNA"/>
</dbReference>
<proteinExistence type="predicted"/>
<keyword evidence="1" id="KW-0812">Transmembrane</keyword>
<keyword evidence="1" id="KW-0472">Membrane</keyword>
<dbReference type="AlphaFoldDB" id="A0A4Y3KTR5"/>
<comment type="caution">
    <text evidence="2">The sequence shown here is derived from an EMBL/GenBank/DDBJ whole genome shotgun (WGS) entry which is preliminary data.</text>
</comment>
<gene>
    <name evidence="2" type="ORF">CCE01nite_14310</name>
</gene>
<evidence type="ECO:0000256" key="1">
    <source>
        <dbReference type="SAM" id="Phobius"/>
    </source>
</evidence>